<evidence type="ECO:0000256" key="7">
    <source>
        <dbReference type="PROSITE-ProRule" id="PRU00042"/>
    </source>
</evidence>
<dbReference type="OrthoDB" id="425114at2759"/>
<accession>A0A9P5AVL0</accession>
<gene>
    <name evidence="12" type="ORF">FBEOM_298</name>
</gene>
<dbReference type="GO" id="GO:0009102">
    <property type="term" value="P:biotin biosynthetic process"/>
    <property type="evidence" value="ECO:0007669"/>
    <property type="project" value="TreeGrafter"/>
</dbReference>
<dbReference type="InterPro" id="IPR008422">
    <property type="entry name" value="KN_HD"/>
</dbReference>
<dbReference type="SUPFAM" id="SSF52540">
    <property type="entry name" value="P-loop containing nucleoside triphosphate hydrolases"/>
    <property type="match status" value="1"/>
</dbReference>
<dbReference type="EMBL" id="PVQB02000017">
    <property type="protein sequence ID" value="KAF4345755.1"/>
    <property type="molecule type" value="Genomic_DNA"/>
</dbReference>
<dbReference type="GO" id="GO:0005634">
    <property type="term" value="C:nucleus"/>
    <property type="evidence" value="ECO:0007669"/>
    <property type="project" value="UniProtKB-SubCell"/>
</dbReference>
<organism evidence="12 13">
    <name type="scientific">Fusarium beomiforme</name>
    <dbReference type="NCBI Taxonomy" id="44412"/>
    <lineage>
        <taxon>Eukaryota</taxon>
        <taxon>Fungi</taxon>
        <taxon>Dikarya</taxon>
        <taxon>Ascomycota</taxon>
        <taxon>Pezizomycotina</taxon>
        <taxon>Sordariomycetes</taxon>
        <taxon>Hypocreomycetidae</taxon>
        <taxon>Hypocreales</taxon>
        <taxon>Nectriaceae</taxon>
        <taxon>Fusarium</taxon>
        <taxon>Fusarium burgessii species complex</taxon>
    </lineage>
</organism>
<dbReference type="PROSITE" id="PS00028">
    <property type="entry name" value="ZINC_FINGER_C2H2_1"/>
    <property type="match status" value="1"/>
</dbReference>
<evidence type="ECO:0000259" key="11">
    <source>
        <dbReference type="PROSITE" id="PS50157"/>
    </source>
</evidence>
<evidence type="ECO:0000256" key="9">
    <source>
        <dbReference type="SAM" id="MobiDB-lite"/>
    </source>
</evidence>
<protein>
    <submittedName>
        <fullName evidence="12">Homeobox 4</fullName>
    </submittedName>
</protein>
<name>A0A9P5AVL0_9HYPO</name>
<feature type="domain" description="C2H2-type" evidence="11">
    <location>
        <begin position="1115"/>
        <end position="1138"/>
    </location>
</feature>
<evidence type="ECO:0000256" key="2">
    <source>
        <dbReference type="ARBA" id="ARBA00022576"/>
    </source>
</evidence>
<dbReference type="InterPro" id="IPR005814">
    <property type="entry name" value="Aminotrans_3"/>
</dbReference>
<keyword evidence="7" id="KW-0863">Zinc-finger</keyword>
<dbReference type="SMART" id="SM00389">
    <property type="entry name" value="HOX"/>
    <property type="match status" value="1"/>
</dbReference>
<keyword evidence="3" id="KW-0808">Transferase</keyword>
<evidence type="ECO:0000313" key="13">
    <source>
        <dbReference type="Proteomes" id="UP000730481"/>
    </source>
</evidence>
<dbReference type="GO" id="GO:0004015">
    <property type="term" value="F:adenosylmethionine-8-amino-7-oxononanoate transaminase activity"/>
    <property type="evidence" value="ECO:0007669"/>
    <property type="project" value="TreeGrafter"/>
</dbReference>
<comment type="subcellular location">
    <subcellularLocation>
        <location evidence="1">Mitochondrion</location>
    </subcellularLocation>
    <subcellularLocation>
        <location evidence="8">Nucleus</location>
    </subcellularLocation>
</comment>
<reference evidence="12" key="2">
    <citation type="submission" date="2020-02" db="EMBL/GenBank/DDBJ databases">
        <title>Identification and distribution of gene clusters putatively required for synthesis of sphingolipid metabolism inhibitors in phylogenetically diverse species of the filamentous fungus Fusarium.</title>
        <authorList>
            <person name="Kim H.-S."/>
            <person name="Busman M."/>
            <person name="Brown D.W."/>
            <person name="Divon H."/>
            <person name="Uhlig S."/>
            <person name="Proctor R.H."/>
        </authorList>
    </citation>
    <scope>NUCLEOTIDE SEQUENCE</scope>
    <source>
        <strain evidence="12">NRRL 25174</strain>
    </source>
</reference>
<evidence type="ECO:0000313" key="12">
    <source>
        <dbReference type="EMBL" id="KAF4345755.1"/>
    </source>
</evidence>
<dbReference type="InterPro" id="IPR015421">
    <property type="entry name" value="PyrdxlP-dep_Trfase_major"/>
</dbReference>
<feature type="region of interest" description="Disordered" evidence="9">
    <location>
        <begin position="1054"/>
        <end position="1081"/>
    </location>
</feature>
<keyword evidence="13" id="KW-1185">Reference proteome</keyword>
<dbReference type="Gene3D" id="3.40.50.300">
    <property type="entry name" value="P-loop containing nucleotide triphosphate hydrolases"/>
    <property type="match status" value="1"/>
</dbReference>
<dbReference type="GO" id="GO:0005739">
    <property type="term" value="C:mitochondrion"/>
    <property type="evidence" value="ECO:0007669"/>
    <property type="project" value="UniProtKB-SubCell"/>
</dbReference>
<evidence type="ECO:0000256" key="5">
    <source>
        <dbReference type="ARBA" id="ARBA00023155"/>
    </source>
</evidence>
<keyword evidence="5 8" id="KW-0371">Homeobox</keyword>
<dbReference type="GO" id="GO:0030170">
    <property type="term" value="F:pyridoxal phosphate binding"/>
    <property type="evidence" value="ECO:0007669"/>
    <property type="project" value="InterPro"/>
</dbReference>
<reference evidence="12" key="1">
    <citation type="journal article" date="2017" name="Mycologia">
        <title>Fusarium algeriense, sp. nov., a novel toxigenic crown rot pathogen of durum wheat from Algeria is nested in the Fusarium burgessii species complex.</title>
        <authorList>
            <person name="Laraba I."/>
            <person name="Keddad A."/>
            <person name="Boureghda H."/>
            <person name="Abdallah N."/>
            <person name="Vaughan M.M."/>
            <person name="Proctor R.H."/>
            <person name="Busman M."/>
            <person name="O'Donnell K."/>
        </authorList>
    </citation>
    <scope>NUCLEOTIDE SEQUENCE</scope>
    <source>
        <strain evidence="12">NRRL 25174</strain>
    </source>
</reference>
<evidence type="ECO:0000256" key="3">
    <source>
        <dbReference type="ARBA" id="ARBA00022679"/>
    </source>
</evidence>
<dbReference type="PROSITE" id="PS50071">
    <property type="entry name" value="HOMEOBOX_2"/>
    <property type="match status" value="1"/>
</dbReference>
<dbReference type="SUPFAM" id="SSF53383">
    <property type="entry name" value="PLP-dependent transferases"/>
    <property type="match status" value="1"/>
</dbReference>
<dbReference type="InterPro" id="IPR013087">
    <property type="entry name" value="Znf_C2H2_type"/>
</dbReference>
<keyword evidence="7" id="KW-0479">Metal-binding</keyword>
<dbReference type="InterPro" id="IPR027417">
    <property type="entry name" value="P-loop_NTPase"/>
</dbReference>
<dbReference type="SMART" id="SM00355">
    <property type="entry name" value="ZnF_C2H2"/>
    <property type="match status" value="3"/>
</dbReference>
<dbReference type="PANTHER" id="PTHR42684:SF3">
    <property type="entry name" value="ADENOSYLMETHIONINE-8-AMINO-7-OXONONANOATE AMINOTRANSFERASE"/>
    <property type="match status" value="1"/>
</dbReference>
<dbReference type="Pfam" id="PF05920">
    <property type="entry name" value="Homeobox_KN"/>
    <property type="match status" value="1"/>
</dbReference>
<dbReference type="PROSITE" id="PS50157">
    <property type="entry name" value="ZINC_FINGER_C2H2_2"/>
    <property type="match status" value="1"/>
</dbReference>
<keyword evidence="2" id="KW-0032">Aminotransferase</keyword>
<dbReference type="Gene3D" id="1.10.10.60">
    <property type="entry name" value="Homeodomain-like"/>
    <property type="match status" value="1"/>
</dbReference>
<sequence length="1680" mass="189571">MAPVPALLWRSLRVHQVYGANTDVGKTIFTAKASGKPIPSDQDVLAKIYDTTAQYASQGPGWLFLETAGGVHSPGPSGTPQADLYAPLRAPVILVGDSKLGGISQTISAYESLRMRGHDIESILLFQDMKYENYQYLRDYFAKLGGISVDTVPEPPSQLDNEQQDMEQMKEYYASLSNGSVHHVLDALDKRGKERISRLESMTQKASKSIWYPFTQQKLVTADTISAIDSAHGDYFQVLNKNTPNLLQPAFDGSASWWSQGLGHANSRLTLAAAYAAGRYGHVMFAEAIHEPALALAEMLLKGANNPRFSRVFYSDNGSTGCEVAVKMALRAARLRYGWGPNENVHILGLKGSYHGDTIGAMDCAEPCVYNEKIEWYEGKGYWFDYPTIQCVKGKWVVQVPEGLREDLGHDSHLKSISEVFDLESRLNTEQYRKYERYIEGVLEKLQASGRKFGALMMEPIILGAGGMIFVDPLFQRALVDVVRRSPHLFGNSSTPKDPLSWSGLPVIFDEVFTGLYRLGRFTAASFLGTDADIAVNAKLLTGGLVPLCTTMASESIFDAFVSDDKSDALLHGHSYTAHAVGCQVAVESVREMQDMEKRGEWEWAENDWADDTQAWSVWCRDFVNNVSHNSQVLGVWALGSVLAISLRDDDGVGYKSLAAKKLQTHLREGTGTWNAHSRVLGNVFYVMASQKTSQQSIQELQGLLLGALSKYFDSSTSDQAIKMSSKKLYEKTREQSIADFEAQTKDLQKEHPDVDFKAVVIEPTMNLMFDIKENLTEDERNKHEELITRMLQNTGNPAKAERYLWQARDYLKPYPNVLKQFDDIYINQRPVPVMLSQLHEAPLFFTFTVTCMHEPRPSLFAMDFNTPNLFTDVDLLDGFISDDLTPYMSDSGPPTDPMANLAPNHPVPQNTFTPPVNALNPLSLHGHTQPPPPPAKVGGRFTRESVRILKNWLATHQNHPYPREPERRMLQEETGLTKTQISNWLANARRRGKIPSSASSPRHGDTRAMDIPPRPGTPAVRNTSDMDPLQRWVDSPPEDEPAAVTAIARAVASVRPRSVRSVGTSRSSSISSVNSHTSRSSFGLNELFSRGSSRRRRRAYKEERRSLATPRKAFQCTFCTETFRAKHDWQRHENSLHLPLERWVCSPEGPRGQKADSPEIRCVFCGHVDPDDAHIETHNYSACKNRPVQERTFNRKDHLNQHLKLVHNAKFAEWPMRQWKAPPPAIRSRCGFCNLVMETWIDRVHHLADHFKTGKTMADWKGDWGFEPHILELVENSIPPYFIETERNSPFPFEGSRALVETPRTAYELLKLELAYFMQNHFYKHARMPTGDEMQLEACRILFASEPLSQGDLICPSWLRDVVFSNVEISQQAQFGPMRSNAESRLSSMEISGKNNIFEGCPFETQLQEFVQAKQLLGLSIRDDELREECCRIVGRLEEVSATPSDFIANWLIKVIHSPGDWLLPFRQRTGIELIGLSEGLNLNAMIQDYTRLEQELGAYLDLQRVIGIEPPDDDLRRQARVIIHGSDSNVNHTAADDDYWLAAFRQRHSTTTENPEAWNTPLRPDPHLLAARGLVLKTSTAFLNDHNYWRWFTQELRRWVSAIMSPHNPASRVPSDEEIQHYARWISYNEYVPQSIPNSANNPSDDPFNQTIAENKDWLEAFKRDVGITEALNNGGVS</sequence>
<feature type="DNA-binding region" description="Homeobox" evidence="8">
    <location>
        <begin position="943"/>
        <end position="997"/>
    </location>
</feature>
<dbReference type="SUPFAM" id="SSF46689">
    <property type="entry name" value="Homeodomain-like"/>
    <property type="match status" value="1"/>
</dbReference>
<dbReference type="Gene3D" id="3.40.640.10">
    <property type="entry name" value="Type I PLP-dependent aspartate aminotransferase-like (Major domain)"/>
    <property type="match status" value="1"/>
</dbReference>
<keyword evidence="7" id="KW-0862">Zinc</keyword>
<dbReference type="GO" id="GO:0003677">
    <property type="term" value="F:DNA binding"/>
    <property type="evidence" value="ECO:0007669"/>
    <property type="project" value="UniProtKB-UniRule"/>
</dbReference>
<dbReference type="InterPro" id="IPR049704">
    <property type="entry name" value="Aminotrans_3_PPA_site"/>
</dbReference>
<dbReference type="Proteomes" id="UP000730481">
    <property type="component" value="Unassembled WGS sequence"/>
</dbReference>
<evidence type="ECO:0000259" key="10">
    <source>
        <dbReference type="PROSITE" id="PS50071"/>
    </source>
</evidence>
<dbReference type="PROSITE" id="PS00600">
    <property type="entry name" value="AA_TRANSFER_CLASS_3"/>
    <property type="match status" value="1"/>
</dbReference>
<dbReference type="CDD" id="cd00086">
    <property type="entry name" value="homeodomain"/>
    <property type="match status" value="1"/>
</dbReference>
<dbReference type="GO" id="GO:0004141">
    <property type="term" value="F:dethiobiotin synthase activity"/>
    <property type="evidence" value="ECO:0007669"/>
    <property type="project" value="TreeGrafter"/>
</dbReference>
<dbReference type="Pfam" id="PF00202">
    <property type="entry name" value="Aminotran_3"/>
    <property type="match status" value="1"/>
</dbReference>
<dbReference type="GO" id="GO:0006355">
    <property type="term" value="P:regulation of DNA-templated transcription"/>
    <property type="evidence" value="ECO:0007669"/>
    <property type="project" value="InterPro"/>
</dbReference>
<dbReference type="Pfam" id="PF13500">
    <property type="entry name" value="AAA_26"/>
    <property type="match status" value="1"/>
</dbReference>
<dbReference type="InterPro" id="IPR001356">
    <property type="entry name" value="HD"/>
</dbReference>
<dbReference type="GO" id="GO:0008270">
    <property type="term" value="F:zinc ion binding"/>
    <property type="evidence" value="ECO:0007669"/>
    <property type="project" value="UniProtKB-KW"/>
</dbReference>
<keyword evidence="6 8" id="KW-0539">Nucleus</keyword>
<feature type="domain" description="Homeobox" evidence="10">
    <location>
        <begin position="941"/>
        <end position="996"/>
    </location>
</feature>
<dbReference type="PANTHER" id="PTHR42684">
    <property type="entry name" value="ADENOSYLMETHIONINE-8-AMINO-7-OXONONANOATE AMINOTRANSFERASE"/>
    <property type="match status" value="1"/>
</dbReference>
<keyword evidence="4 8" id="KW-0238">DNA-binding</keyword>
<evidence type="ECO:0000256" key="1">
    <source>
        <dbReference type="ARBA" id="ARBA00004173"/>
    </source>
</evidence>
<evidence type="ECO:0000256" key="8">
    <source>
        <dbReference type="PROSITE-ProRule" id="PRU00108"/>
    </source>
</evidence>
<dbReference type="InterPro" id="IPR015424">
    <property type="entry name" value="PyrdxlP-dep_Trfase"/>
</dbReference>
<dbReference type="InterPro" id="IPR009057">
    <property type="entry name" value="Homeodomain-like_sf"/>
</dbReference>
<dbReference type="FunFam" id="3.90.1150.10:FF:000080">
    <property type="entry name" value="Bifunctional dethiobiotin synthetase/adenosylmethionine-8-amino-7-oxononanoate aminotransferase"/>
    <property type="match status" value="1"/>
</dbReference>
<proteinExistence type="predicted"/>
<evidence type="ECO:0000256" key="6">
    <source>
        <dbReference type="ARBA" id="ARBA00023242"/>
    </source>
</evidence>
<evidence type="ECO:0000256" key="4">
    <source>
        <dbReference type="ARBA" id="ARBA00023125"/>
    </source>
</evidence>
<feature type="region of interest" description="Disordered" evidence="9">
    <location>
        <begin position="990"/>
        <end position="1029"/>
    </location>
</feature>
<comment type="caution">
    <text evidence="12">The sequence shown here is derived from an EMBL/GenBank/DDBJ whole genome shotgun (WGS) entry which is preliminary data.</text>
</comment>
<dbReference type="CDD" id="cd03109">
    <property type="entry name" value="DTBS"/>
    <property type="match status" value="1"/>
</dbReference>